<dbReference type="Gene3D" id="1.10.10.10">
    <property type="entry name" value="Winged helix-like DNA-binding domain superfamily/Winged helix DNA-binding domain"/>
    <property type="match status" value="1"/>
</dbReference>
<name>A0ABY2X853_9RHOB</name>
<evidence type="ECO:0000256" key="3">
    <source>
        <dbReference type="ARBA" id="ARBA00023125"/>
    </source>
</evidence>
<evidence type="ECO:0000259" key="6">
    <source>
        <dbReference type="Pfam" id="PF12802"/>
    </source>
</evidence>
<keyword evidence="3" id="KW-0238">DNA-binding</keyword>
<dbReference type="InterPro" id="IPR007324">
    <property type="entry name" value="Sugar-bd_dom_put"/>
</dbReference>
<evidence type="ECO:0000256" key="2">
    <source>
        <dbReference type="ARBA" id="ARBA00023015"/>
    </source>
</evidence>
<comment type="similarity">
    <text evidence="1">Belongs to the SorC transcriptional regulatory family.</text>
</comment>
<proteinExistence type="inferred from homology"/>
<dbReference type="Proteomes" id="UP001191082">
    <property type="component" value="Unassembled WGS sequence"/>
</dbReference>
<accession>A0ABY2X853</accession>
<organism evidence="7 8">
    <name type="scientific">Arenibacterium halophilum</name>
    <dbReference type="NCBI Taxonomy" id="2583821"/>
    <lineage>
        <taxon>Bacteria</taxon>
        <taxon>Pseudomonadati</taxon>
        <taxon>Pseudomonadota</taxon>
        <taxon>Alphaproteobacteria</taxon>
        <taxon>Rhodobacterales</taxon>
        <taxon>Paracoccaceae</taxon>
        <taxon>Arenibacterium</taxon>
    </lineage>
</organism>
<dbReference type="PANTHER" id="PTHR34294:SF1">
    <property type="entry name" value="TRANSCRIPTIONAL REGULATOR LSRR"/>
    <property type="match status" value="1"/>
</dbReference>
<dbReference type="Pfam" id="PF04198">
    <property type="entry name" value="Sugar-bind"/>
    <property type="match status" value="1"/>
</dbReference>
<sequence length="319" mass="34409">MNRHLPKEADPSSLDEAARAGWLYYVGGMTQDQIARELGVSRQRAQRLVARAISDGLIRVRIDHPISACMDLARALQQRYGLDLCRVAPGLPDGADPLVTVAPVAAAELERIFTTPDPLVVAFGTGRTLRAVIEEMQFVDAAQHRVVSLIGNVAPDGSASFYEVIMRVADKLRAPHYPMAVPVIATDPADRDHYQLLPHVKNTRSLAARADVTVVGIGQMEDDAPLHVDGFISKAELDHLRAAGAAGEIAGRAFDGDGRYIEDGTNLLLTSVQVPVNDNPVICIASGERKQPALRAALRGRLITGLITDEHTAMALLSR</sequence>
<keyword evidence="2" id="KW-0805">Transcription regulation</keyword>
<evidence type="ECO:0000256" key="4">
    <source>
        <dbReference type="ARBA" id="ARBA00023163"/>
    </source>
</evidence>
<feature type="domain" description="HTH marR-type" evidence="6">
    <location>
        <begin position="21"/>
        <end position="61"/>
    </location>
</feature>
<dbReference type="EMBL" id="VCPC01000002">
    <property type="protein sequence ID" value="TMV12542.1"/>
    <property type="molecule type" value="Genomic_DNA"/>
</dbReference>
<dbReference type="RefSeq" id="WP_138863098.1">
    <property type="nucleotide sequence ID" value="NZ_VCPC01000002.1"/>
</dbReference>
<keyword evidence="4" id="KW-0804">Transcription</keyword>
<dbReference type="SUPFAM" id="SSF100950">
    <property type="entry name" value="NagB/RpiA/CoA transferase-like"/>
    <property type="match status" value="1"/>
</dbReference>
<dbReference type="PANTHER" id="PTHR34294">
    <property type="entry name" value="TRANSCRIPTIONAL REGULATOR-RELATED"/>
    <property type="match status" value="1"/>
</dbReference>
<dbReference type="Gene3D" id="3.40.50.1360">
    <property type="match status" value="1"/>
</dbReference>
<dbReference type="InterPro" id="IPR037171">
    <property type="entry name" value="NagB/RpiA_transferase-like"/>
</dbReference>
<evidence type="ECO:0000256" key="1">
    <source>
        <dbReference type="ARBA" id="ARBA00010466"/>
    </source>
</evidence>
<reference evidence="7 8" key="1">
    <citation type="submission" date="2019-05" db="EMBL/GenBank/DDBJ databases">
        <title>Marivita sp. nov. isolated from sea sediment.</title>
        <authorList>
            <person name="Kim W."/>
        </authorList>
    </citation>
    <scope>NUCLEOTIDE SEQUENCE [LARGE SCALE GENOMIC DNA]</scope>
    <source>
        <strain evidence="7 8">CAU 1492</strain>
    </source>
</reference>
<evidence type="ECO:0000313" key="7">
    <source>
        <dbReference type="EMBL" id="TMV12542.1"/>
    </source>
</evidence>
<gene>
    <name evidence="7" type="ORF">FGK64_06925</name>
</gene>
<feature type="domain" description="Sugar-binding" evidence="5">
    <location>
        <begin position="65"/>
        <end position="318"/>
    </location>
</feature>
<dbReference type="Pfam" id="PF12802">
    <property type="entry name" value="MarR_2"/>
    <property type="match status" value="1"/>
</dbReference>
<dbReference type="InterPro" id="IPR036388">
    <property type="entry name" value="WH-like_DNA-bd_sf"/>
</dbReference>
<dbReference type="InterPro" id="IPR051054">
    <property type="entry name" value="SorC_transcr_regulators"/>
</dbReference>
<comment type="caution">
    <text evidence="7">The sequence shown here is derived from an EMBL/GenBank/DDBJ whole genome shotgun (WGS) entry which is preliminary data.</text>
</comment>
<evidence type="ECO:0000313" key="8">
    <source>
        <dbReference type="Proteomes" id="UP001191082"/>
    </source>
</evidence>
<protein>
    <submittedName>
        <fullName evidence="7">Sugar-binding transcriptional regulator</fullName>
    </submittedName>
</protein>
<keyword evidence="8" id="KW-1185">Reference proteome</keyword>
<dbReference type="InterPro" id="IPR000835">
    <property type="entry name" value="HTH_MarR-typ"/>
</dbReference>
<evidence type="ECO:0000259" key="5">
    <source>
        <dbReference type="Pfam" id="PF04198"/>
    </source>
</evidence>